<accession>A0A438EPC6</accession>
<name>A0A438EPC6_VITVI</name>
<organism evidence="2 3">
    <name type="scientific">Vitis vinifera</name>
    <name type="common">Grape</name>
    <dbReference type="NCBI Taxonomy" id="29760"/>
    <lineage>
        <taxon>Eukaryota</taxon>
        <taxon>Viridiplantae</taxon>
        <taxon>Streptophyta</taxon>
        <taxon>Embryophyta</taxon>
        <taxon>Tracheophyta</taxon>
        <taxon>Spermatophyta</taxon>
        <taxon>Magnoliopsida</taxon>
        <taxon>eudicotyledons</taxon>
        <taxon>Gunneridae</taxon>
        <taxon>Pentapetalae</taxon>
        <taxon>rosids</taxon>
        <taxon>Vitales</taxon>
        <taxon>Vitaceae</taxon>
        <taxon>Viteae</taxon>
        <taxon>Vitis</taxon>
    </lineage>
</organism>
<dbReference type="AlphaFoldDB" id="A0A438EPC6"/>
<dbReference type="EMBL" id="QGNW01001221">
    <property type="protein sequence ID" value="RVW49574.1"/>
    <property type="molecule type" value="Genomic_DNA"/>
</dbReference>
<sequence length="154" mass="16978">MASFSISTSLSPSHSLSKRSPLSPAYSRPWVPSHPRLNSSTWRFRPPKLNARLENKPGDPPSSTPREAQSLSDKQLQDQLTVSWTHGCSPQCQKEILPLNSECDTSAQIWSTLEVLDSANPSANLVMGSMQDAPQGKKKYYNLGNNENYGQGYG</sequence>
<reference evidence="2 3" key="1">
    <citation type="journal article" date="2018" name="PLoS Genet.">
        <title>Population sequencing reveals clonal diversity and ancestral inbreeding in the grapevine cultivar Chardonnay.</title>
        <authorList>
            <person name="Roach M.J."/>
            <person name="Johnson D.L."/>
            <person name="Bohlmann J."/>
            <person name="van Vuuren H.J."/>
            <person name="Jones S.J."/>
            <person name="Pretorius I.S."/>
            <person name="Schmidt S.A."/>
            <person name="Borneman A.R."/>
        </authorList>
    </citation>
    <scope>NUCLEOTIDE SEQUENCE [LARGE SCALE GENOMIC DNA]</scope>
    <source>
        <strain evidence="3">cv. Chardonnay</strain>
        <tissue evidence="2">Leaf</tissue>
    </source>
</reference>
<feature type="region of interest" description="Disordered" evidence="1">
    <location>
        <begin position="1"/>
        <end position="76"/>
    </location>
</feature>
<evidence type="ECO:0000313" key="2">
    <source>
        <dbReference type="EMBL" id="RVW49574.1"/>
    </source>
</evidence>
<protein>
    <submittedName>
        <fullName evidence="2">Uncharacterized protein</fullName>
    </submittedName>
</protein>
<gene>
    <name evidence="2" type="ORF">CK203_076778</name>
</gene>
<proteinExistence type="predicted"/>
<evidence type="ECO:0000256" key="1">
    <source>
        <dbReference type="SAM" id="MobiDB-lite"/>
    </source>
</evidence>
<feature type="compositionally biased region" description="Low complexity" evidence="1">
    <location>
        <begin position="1"/>
        <end position="24"/>
    </location>
</feature>
<evidence type="ECO:0000313" key="3">
    <source>
        <dbReference type="Proteomes" id="UP000288805"/>
    </source>
</evidence>
<dbReference type="Proteomes" id="UP000288805">
    <property type="component" value="Unassembled WGS sequence"/>
</dbReference>
<comment type="caution">
    <text evidence="2">The sequence shown here is derived from an EMBL/GenBank/DDBJ whole genome shotgun (WGS) entry which is preliminary data.</text>
</comment>